<proteinExistence type="inferred from homology"/>
<organism evidence="11 12">
    <name type="scientific">Nitzschia inconspicua</name>
    <dbReference type="NCBI Taxonomy" id="303405"/>
    <lineage>
        <taxon>Eukaryota</taxon>
        <taxon>Sar</taxon>
        <taxon>Stramenopiles</taxon>
        <taxon>Ochrophyta</taxon>
        <taxon>Bacillariophyta</taxon>
        <taxon>Bacillariophyceae</taxon>
        <taxon>Bacillariophycidae</taxon>
        <taxon>Bacillariales</taxon>
        <taxon>Bacillariaceae</taxon>
        <taxon>Nitzschia</taxon>
    </lineage>
</organism>
<comment type="similarity">
    <text evidence="5">Belongs to the TDD superfamily. DTWD2 family.</text>
</comment>
<accession>A0A9K3KNB7</accession>
<dbReference type="AlphaFoldDB" id="A0A9K3KNB7"/>
<dbReference type="PANTHER" id="PTHR21392">
    <property type="entry name" value="TRNA-URIDINE AMINOCARBOXYPROPYLTRANSFERASE 2"/>
    <property type="match status" value="1"/>
</dbReference>
<feature type="domain" description="DTW" evidence="10">
    <location>
        <begin position="89"/>
        <end position="311"/>
    </location>
</feature>
<dbReference type="EMBL" id="JAGRRH010000021">
    <property type="protein sequence ID" value="KAG7346898.1"/>
    <property type="molecule type" value="Genomic_DNA"/>
</dbReference>
<reference evidence="11" key="2">
    <citation type="submission" date="2021-04" db="EMBL/GenBank/DDBJ databases">
        <authorList>
            <person name="Podell S."/>
        </authorList>
    </citation>
    <scope>NUCLEOTIDE SEQUENCE</scope>
    <source>
        <strain evidence="11">Hildebrandi</strain>
    </source>
</reference>
<evidence type="ECO:0000256" key="5">
    <source>
        <dbReference type="ARBA" id="ARBA00034489"/>
    </source>
</evidence>
<keyword evidence="9" id="KW-0732">Signal</keyword>
<evidence type="ECO:0000259" key="10">
    <source>
        <dbReference type="SMART" id="SM01144"/>
    </source>
</evidence>
<keyword evidence="12" id="KW-1185">Reference proteome</keyword>
<dbReference type="Proteomes" id="UP000693970">
    <property type="component" value="Unassembled WGS sequence"/>
</dbReference>
<name>A0A9K3KNB7_9STRA</name>
<keyword evidence="2" id="KW-0808">Transferase</keyword>
<feature type="coiled-coil region" evidence="7">
    <location>
        <begin position="47"/>
        <end position="74"/>
    </location>
</feature>
<feature type="signal peptide" evidence="9">
    <location>
        <begin position="1"/>
        <end position="16"/>
    </location>
</feature>
<dbReference type="OrthoDB" id="544179at2759"/>
<dbReference type="InterPro" id="IPR039262">
    <property type="entry name" value="DTWD2/TAPT"/>
</dbReference>
<keyword evidence="3" id="KW-0949">S-adenosyl-L-methionine</keyword>
<evidence type="ECO:0000313" key="11">
    <source>
        <dbReference type="EMBL" id="KAG7346898.1"/>
    </source>
</evidence>
<dbReference type="InterPro" id="IPR005636">
    <property type="entry name" value="DTW"/>
</dbReference>
<dbReference type="EC" id="2.5.1.25" evidence="1"/>
<dbReference type="Pfam" id="PF03942">
    <property type="entry name" value="DTW"/>
    <property type="match status" value="1"/>
</dbReference>
<feature type="region of interest" description="Disordered" evidence="8">
    <location>
        <begin position="246"/>
        <end position="269"/>
    </location>
</feature>
<evidence type="ECO:0000256" key="7">
    <source>
        <dbReference type="SAM" id="Coils"/>
    </source>
</evidence>
<comment type="caution">
    <text evidence="11">The sequence shown here is derived from an EMBL/GenBank/DDBJ whole genome shotgun (WGS) entry which is preliminary data.</text>
</comment>
<dbReference type="GO" id="GO:0008033">
    <property type="term" value="P:tRNA processing"/>
    <property type="evidence" value="ECO:0007669"/>
    <property type="project" value="UniProtKB-KW"/>
</dbReference>
<evidence type="ECO:0000256" key="6">
    <source>
        <dbReference type="ARBA" id="ARBA00048718"/>
    </source>
</evidence>
<evidence type="ECO:0000256" key="9">
    <source>
        <dbReference type="SAM" id="SignalP"/>
    </source>
</evidence>
<dbReference type="SMART" id="SM01144">
    <property type="entry name" value="DTW"/>
    <property type="match status" value="1"/>
</dbReference>
<feature type="chain" id="PRO_5039895508" description="tRNA-uridine aminocarboxypropyltransferase" evidence="9">
    <location>
        <begin position="17"/>
        <end position="319"/>
    </location>
</feature>
<reference evidence="11" key="1">
    <citation type="journal article" date="2021" name="Sci. Rep.">
        <title>Diploid genomic architecture of Nitzschia inconspicua, an elite biomass production diatom.</title>
        <authorList>
            <person name="Oliver A."/>
            <person name="Podell S."/>
            <person name="Pinowska A."/>
            <person name="Traller J.C."/>
            <person name="Smith S.R."/>
            <person name="McClure R."/>
            <person name="Beliaev A."/>
            <person name="Bohutskyi P."/>
            <person name="Hill E.A."/>
            <person name="Rabines A."/>
            <person name="Zheng H."/>
            <person name="Allen L.Z."/>
            <person name="Kuo A."/>
            <person name="Grigoriev I.V."/>
            <person name="Allen A.E."/>
            <person name="Hazlebeck D."/>
            <person name="Allen E.E."/>
        </authorList>
    </citation>
    <scope>NUCLEOTIDE SEQUENCE</scope>
    <source>
        <strain evidence="11">Hildebrandi</strain>
    </source>
</reference>
<dbReference type="PANTHER" id="PTHR21392:SF0">
    <property type="entry name" value="TRNA-URIDINE AMINOCARBOXYPROPYLTRANSFERASE 2"/>
    <property type="match status" value="1"/>
</dbReference>
<evidence type="ECO:0000256" key="2">
    <source>
        <dbReference type="ARBA" id="ARBA00022679"/>
    </source>
</evidence>
<protein>
    <recommendedName>
        <fullName evidence="1">tRNA-uridine aminocarboxypropyltransferase</fullName>
        <ecNumber evidence="1">2.5.1.25</ecNumber>
    </recommendedName>
</protein>
<comment type="catalytic activity">
    <reaction evidence="6">
        <text>a uridine in tRNA + S-adenosyl-L-methionine = a 3-[(3S)-3-amino-3-carboxypropyl]uridine in tRNA + S-methyl-5'-thioadenosine + H(+)</text>
        <dbReference type="Rhea" id="RHEA:62432"/>
        <dbReference type="Rhea" id="RHEA-COMP:13339"/>
        <dbReference type="Rhea" id="RHEA-COMP:16092"/>
        <dbReference type="ChEBI" id="CHEBI:15378"/>
        <dbReference type="ChEBI" id="CHEBI:17509"/>
        <dbReference type="ChEBI" id="CHEBI:59789"/>
        <dbReference type="ChEBI" id="CHEBI:65315"/>
        <dbReference type="ChEBI" id="CHEBI:82930"/>
        <dbReference type="EC" id="2.5.1.25"/>
    </reaction>
</comment>
<keyword evidence="4" id="KW-0819">tRNA processing</keyword>
<dbReference type="GO" id="GO:0016432">
    <property type="term" value="F:tRNA-uridine aminocarboxypropyltransferase activity"/>
    <property type="evidence" value="ECO:0007669"/>
    <property type="project" value="UniProtKB-EC"/>
</dbReference>
<gene>
    <name evidence="11" type="ORF">IV203_005967</name>
</gene>
<evidence type="ECO:0000256" key="3">
    <source>
        <dbReference type="ARBA" id="ARBA00022691"/>
    </source>
</evidence>
<sequence length="319" mass="35603">MILLTTLASLVSAFSARDLERSDRNGVFLAARVSSPERYAQALNMTVEAVARQKQQHKQALDDLKLQLHDLEDGTERHRIISVSTQRTRTTARDGHVPTASTFPPQIEVVVWLHHKEWGLTSNTGGLLRLSLGGDNCKLFMKGLPEHDYQIKQDYFDQHPAEKLVVVLWPSNEGKISSVSPTISLQELRSELSSSSGQSRKVVIMAIDGTWRNARRMVGRLPSHIPRLDLPPQIVSDYMKQYQEKPSKSGSLLAPLRSQGPSQRKQGGESLVCTAEAVVMVLLELGMNSKDGAAILDLARTKVDLVRRYRGHEIRAESR</sequence>
<evidence type="ECO:0000313" key="12">
    <source>
        <dbReference type="Proteomes" id="UP000693970"/>
    </source>
</evidence>
<evidence type="ECO:0000256" key="4">
    <source>
        <dbReference type="ARBA" id="ARBA00022694"/>
    </source>
</evidence>
<keyword evidence="7" id="KW-0175">Coiled coil</keyword>
<evidence type="ECO:0000256" key="8">
    <source>
        <dbReference type="SAM" id="MobiDB-lite"/>
    </source>
</evidence>
<evidence type="ECO:0000256" key="1">
    <source>
        <dbReference type="ARBA" id="ARBA00012386"/>
    </source>
</evidence>